<dbReference type="PANTHER" id="PTHR46609:SF8">
    <property type="entry name" value="YQAJ VIRAL RECOMBINASE DOMAIN-CONTAINING PROTEIN"/>
    <property type="match status" value="1"/>
</dbReference>
<gene>
    <name evidence="3" type="primary">LOC106165781</name>
</gene>
<dbReference type="Gene3D" id="3.90.320.10">
    <property type="match status" value="1"/>
</dbReference>
<dbReference type="GeneID" id="106165781"/>
<accession>A0A1S3IMY3</accession>
<evidence type="ECO:0000313" key="2">
    <source>
        <dbReference type="Proteomes" id="UP000085678"/>
    </source>
</evidence>
<dbReference type="InterPro" id="IPR019080">
    <property type="entry name" value="YqaJ_viral_recombinase"/>
</dbReference>
<dbReference type="PANTHER" id="PTHR46609">
    <property type="entry name" value="EXONUCLEASE, PHAGE-TYPE/RECB, C-TERMINAL DOMAIN-CONTAINING PROTEIN"/>
    <property type="match status" value="1"/>
</dbReference>
<keyword evidence="2" id="KW-1185">Reference proteome</keyword>
<dbReference type="InterPro" id="IPR051703">
    <property type="entry name" value="NF-kappa-B_Signaling_Reg"/>
</dbReference>
<dbReference type="KEGG" id="lak:106165781"/>
<name>A0A1S3IMY3_LINAN</name>
<dbReference type="OrthoDB" id="6115853at2759"/>
<reference evidence="3" key="1">
    <citation type="submission" date="2025-08" db="UniProtKB">
        <authorList>
            <consortium name="RefSeq"/>
        </authorList>
    </citation>
    <scope>IDENTIFICATION</scope>
    <source>
        <tissue evidence="3">Gonads</tissue>
    </source>
</reference>
<sequence>MASPNEKRVLPPIANTDTDNFCSAPKPPKLTKVLFTSDAHNVSHSHDSFFSGVCERCGTEFSPDVSVCTDHTDVVCCDKCGWIEDLHIKENIGQSFSGERPIDSPDVTVIENIENFEQSVSEAETHCFENVKQSLSGEEPMESPDTIIENIEQGDQYLHQLLSSVIAKSPTELKVVKEILTAIHHGNLKSSHLLFHLIYEACQQLNAPCLRGNRYSDITKTFWKLFQLKFGSAPLRYLSGWKCYGHVLKGEAVDGHFETNGEETVLAIPKADVLQNYQPDGCEWPEKIAPGLCHAVVKQVAACAKGASLCLSLDGKKVAPGLKGDFGDVDLLGHEPDGSLASKQQRHASELLHLQTAIDLLPRCGSPFSQMMFTSTVQDIITNVCIRRLELAAMLEKKKFTLGKLQSEAGPDYRSSRYSYVISMLTANIVEINEALRTNVEVVDLLSSTVSSMNGFQHLHSPAEENHLCNLQQLIDIDKLSSEEAKKSIEKMGLPYIKQRSSYWFFAREKATLTGSRLYEALGGDTLKRQREIFAQVFEGHTEAEKSPEVKEAMAHGVKHEMCAVTTVCRNFLPVYHPNWKFVEVGGFPLDLEGVPVVVSPDGCLTEDGKPQAAVEIKCPYFRKQLHEFIPARYYLQVMAEMVALGTEQCLFVSFEDSFTRLFLVRFDLPVWSMAVHEIQSIYSTPGSRPASRTENGKQLFRTIKTNIKSNCSLLAEVRSVHVCDKANTVLTEMTTAFPFVEVHCRARENFVSTPEFVASKQSALEVGDTHLRKAYELLCQKATEMVALVISDLDRMNKQDRILGVPINYFLKGYSLPMDIMRNIMEDTLDKLHQEGLHVPIVSFDGAFMKLLNRDENNHPMTLVQLQKDFWHEVKSLSKASIIRDFKEQTGPDQYSVTREGARFTVALLEGIKLPKTAFGCGPETEEEAATDPMDMLISRLATDNVGSDQHQREDDTPGCEDNKMMLAAMALQSHAKHQSTLDSTILQFFSHVSLLQKLTIPELQTVCKALNIVISKPKKQVIVEAIAQVLNIPGSFLATRKKNPPSLLSLATKQLTGKKYAKSYLNVSYAEWRFPQKVSQWNKNLPFNHDMVIPGLEKYFPLQWSYSPQYSASRDQLELRRIDSTHLLTRTRSAMNRSACLGYAERAHLMEVAADMTTQLKVGMLEDNLNMQSTDLALLTFGEDVQEELEKKGYFSSAFMCQRIMDWFRACDDPAIPALTRCEMKLRYRQILEEFGSVFKFPPMGSHVEGYPKVLWEATLAAVDSDILLYALSRRGTYNQRSVSSQPCEGLFSSLATLPSAHNGAPSCVSLQTDMGKVIGESIIRLDSERNFPVRLSAAPVYSEKKLAEDVGELPCPKEVPVYIQSVEVKDHPFDSKNRRRRAPRKICGISDLHEPGRGVSGVRSYHKINEGQLNPLIRLGLSSNATLQNITN</sequence>
<dbReference type="GO" id="GO:0006281">
    <property type="term" value="P:DNA repair"/>
    <property type="evidence" value="ECO:0007669"/>
    <property type="project" value="UniProtKB-ARBA"/>
</dbReference>
<dbReference type="InterPro" id="IPR011335">
    <property type="entry name" value="Restrct_endonuc-II-like"/>
</dbReference>
<dbReference type="InterPro" id="IPR011604">
    <property type="entry name" value="PDDEXK-like_dom_sf"/>
</dbReference>
<dbReference type="Pfam" id="PF09588">
    <property type="entry name" value="YqaJ"/>
    <property type="match status" value="1"/>
</dbReference>
<proteinExistence type="predicted"/>
<dbReference type="Proteomes" id="UP000085678">
    <property type="component" value="Unplaced"/>
</dbReference>
<dbReference type="SUPFAM" id="SSF52980">
    <property type="entry name" value="Restriction endonuclease-like"/>
    <property type="match status" value="1"/>
</dbReference>
<dbReference type="RefSeq" id="XP_013399595.1">
    <property type="nucleotide sequence ID" value="XM_013544141.1"/>
</dbReference>
<feature type="domain" description="YqaJ viral recombinase" evidence="1">
    <location>
        <begin position="504"/>
        <end position="643"/>
    </location>
</feature>
<organism evidence="2 3">
    <name type="scientific">Lingula anatina</name>
    <name type="common">Brachiopod</name>
    <name type="synonym">Lingula unguis</name>
    <dbReference type="NCBI Taxonomy" id="7574"/>
    <lineage>
        <taxon>Eukaryota</taxon>
        <taxon>Metazoa</taxon>
        <taxon>Spiralia</taxon>
        <taxon>Lophotrochozoa</taxon>
        <taxon>Brachiopoda</taxon>
        <taxon>Linguliformea</taxon>
        <taxon>Lingulata</taxon>
        <taxon>Lingulida</taxon>
        <taxon>Linguloidea</taxon>
        <taxon>Lingulidae</taxon>
        <taxon>Lingula</taxon>
    </lineage>
</organism>
<protein>
    <submittedName>
        <fullName evidence="3">Uncharacterized protein LOC106165781</fullName>
    </submittedName>
</protein>
<evidence type="ECO:0000259" key="1">
    <source>
        <dbReference type="Pfam" id="PF09588"/>
    </source>
</evidence>
<dbReference type="InParanoid" id="A0A1S3IMY3"/>
<evidence type="ECO:0000313" key="3">
    <source>
        <dbReference type="RefSeq" id="XP_013399595.1"/>
    </source>
</evidence>